<name>A0ABQ2XBJ3_9BURK</name>
<dbReference type="InterPro" id="IPR019734">
    <property type="entry name" value="TPR_rpt"/>
</dbReference>
<dbReference type="InterPro" id="IPR011990">
    <property type="entry name" value="TPR-like_helical_dom_sf"/>
</dbReference>
<dbReference type="PANTHER" id="PTHR44858:SF1">
    <property type="entry name" value="UDP-N-ACETYLGLUCOSAMINE--PEPTIDE N-ACETYLGLUCOSAMINYLTRANSFERASE SPINDLY-RELATED"/>
    <property type="match status" value="1"/>
</dbReference>
<dbReference type="InterPro" id="IPR050498">
    <property type="entry name" value="Ycf3"/>
</dbReference>
<feature type="repeat" description="TPR" evidence="3">
    <location>
        <begin position="110"/>
        <end position="143"/>
    </location>
</feature>
<keyword evidence="1" id="KW-0677">Repeat</keyword>
<dbReference type="PANTHER" id="PTHR44858">
    <property type="entry name" value="TETRATRICOPEPTIDE REPEAT PROTEIN 6"/>
    <property type="match status" value="1"/>
</dbReference>
<organism evidence="4 5">
    <name type="scientific">Undibacterium macrobrachii</name>
    <dbReference type="NCBI Taxonomy" id="1119058"/>
    <lineage>
        <taxon>Bacteria</taxon>
        <taxon>Pseudomonadati</taxon>
        <taxon>Pseudomonadota</taxon>
        <taxon>Betaproteobacteria</taxon>
        <taxon>Burkholderiales</taxon>
        <taxon>Oxalobacteraceae</taxon>
        <taxon>Undibacterium</taxon>
    </lineage>
</organism>
<feature type="repeat" description="TPR" evidence="3">
    <location>
        <begin position="8"/>
        <end position="41"/>
    </location>
</feature>
<accession>A0ABQ2XBJ3</accession>
<dbReference type="Pfam" id="PF13432">
    <property type="entry name" value="TPR_16"/>
    <property type="match status" value="1"/>
</dbReference>
<evidence type="ECO:0008006" key="6">
    <source>
        <dbReference type="Google" id="ProtNLM"/>
    </source>
</evidence>
<dbReference type="RefSeq" id="WP_189345301.1">
    <property type="nucleotide sequence ID" value="NZ_BMYT01000002.1"/>
</dbReference>
<evidence type="ECO:0000313" key="5">
    <source>
        <dbReference type="Proteomes" id="UP000620127"/>
    </source>
</evidence>
<dbReference type="Proteomes" id="UP000620127">
    <property type="component" value="Unassembled WGS sequence"/>
</dbReference>
<evidence type="ECO:0000256" key="3">
    <source>
        <dbReference type="PROSITE-ProRule" id="PRU00339"/>
    </source>
</evidence>
<gene>
    <name evidence="4" type="ORF">GCM10011282_13590</name>
</gene>
<dbReference type="Pfam" id="PF13414">
    <property type="entry name" value="TPR_11"/>
    <property type="match status" value="2"/>
</dbReference>
<dbReference type="EMBL" id="BMYT01000002">
    <property type="protein sequence ID" value="GGX08722.1"/>
    <property type="molecule type" value="Genomic_DNA"/>
</dbReference>
<keyword evidence="5" id="KW-1185">Reference proteome</keyword>
<dbReference type="SUPFAM" id="SSF48452">
    <property type="entry name" value="TPR-like"/>
    <property type="match status" value="1"/>
</dbReference>
<sequence>MSTQTTLAHALFQQAYALHQQGKIQQAKPLYEQAITQSPDLTDAYLLLGVIAQQMRDSPLAIRYFEHAIQQRPKFAVTYCHLGVAQKSLGQFDQALKNYDRAIALDRNLADAFYNRGILKSELRSFASALQDYDAAITLRPNYPEAFCNRGIALRQLNQVSEALSSYDQAVSLRPNFADAEYNRGLCLLQLGKFEHAWSAYEWRWQCEGISASKKRRQFSQPMWLGETDLVGKTIYVYSEQGLGDTLQFCRYIPLIKALGAYVIFEVQAPLLQLLQTLKGVDACIVRPEHYPQFDFQIPLMSLPLACKTLDLASIPNDIPYLKADENKLRDWRQTLSAYKGRKVGLVWNGSSNHKNDQQRSIDLATLLAYLPTHEEHIQYVSLQKEYRPQDHQVLQAHPKILDFSDKLHDFSDTAALCQSLDLIVSVDTSVAHLAGGLGKPVLLLLPFNADWRWLLEREDSPWYPSLHLIRQTKIDDWHTSLSKLGTKIECALG</sequence>
<reference evidence="5" key="1">
    <citation type="journal article" date="2019" name="Int. J. Syst. Evol. Microbiol.">
        <title>The Global Catalogue of Microorganisms (GCM) 10K type strain sequencing project: providing services to taxonomists for standard genome sequencing and annotation.</title>
        <authorList>
            <consortium name="The Broad Institute Genomics Platform"/>
            <consortium name="The Broad Institute Genome Sequencing Center for Infectious Disease"/>
            <person name="Wu L."/>
            <person name="Ma J."/>
        </authorList>
    </citation>
    <scope>NUCLEOTIDE SEQUENCE [LARGE SCALE GENOMIC DNA]</scope>
    <source>
        <strain evidence="5">KCTC 23916</strain>
    </source>
</reference>
<feature type="repeat" description="TPR" evidence="3">
    <location>
        <begin position="144"/>
        <end position="177"/>
    </location>
</feature>
<protein>
    <recommendedName>
        <fullName evidence="6">Tetratricopeptide repeat protein</fullName>
    </recommendedName>
</protein>
<evidence type="ECO:0000256" key="1">
    <source>
        <dbReference type="ARBA" id="ARBA00022737"/>
    </source>
</evidence>
<keyword evidence="2 3" id="KW-0802">TPR repeat</keyword>
<evidence type="ECO:0000256" key="2">
    <source>
        <dbReference type="ARBA" id="ARBA00022803"/>
    </source>
</evidence>
<evidence type="ECO:0000313" key="4">
    <source>
        <dbReference type="EMBL" id="GGX08722.1"/>
    </source>
</evidence>
<dbReference type="SMART" id="SM00028">
    <property type="entry name" value="TPR"/>
    <property type="match status" value="6"/>
</dbReference>
<dbReference type="Gene3D" id="1.25.40.10">
    <property type="entry name" value="Tetratricopeptide repeat domain"/>
    <property type="match status" value="2"/>
</dbReference>
<feature type="repeat" description="TPR" evidence="3">
    <location>
        <begin position="76"/>
        <end position="109"/>
    </location>
</feature>
<feature type="repeat" description="TPR" evidence="3">
    <location>
        <begin position="42"/>
        <end position="75"/>
    </location>
</feature>
<comment type="caution">
    <text evidence="4">The sequence shown here is derived from an EMBL/GenBank/DDBJ whole genome shotgun (WGS) entry which is preliminary data.</text>
</comment>
<dbReference type="Gene3D" id="3.40.50.2000">
    <property type="entry name" value="Glycogen Phosphorylase B"/>
    <property type="match status" value="1"/>
</dbReference>
<dbReference type="SUPFAM" id="SSF53756">
    <property type="entry name" value="UDP-Glycosyltransferase/glycogen phosphorylase"/>
    <property type="match status" value="1"/>
</dbReference>
<proteinExistence type="predicted"/>
<dbReference type="PROSITE" id="PS50005">
    <property type="entry name" value="TPR"/>
    <property type="match status" value="5"/>
</dbReference>